<evidence type="ECO:0000256" key="4">
    <source>
        <dbReference type="ARBA" id="ARBA00022801"/>
    </source>
</evidence>
<organism evidence="8 9">
    <name type="scientific">Elaeis guineensis var. tenera</name>
    <name type="common">Oil palm</name>
    <dbReference type="NCBI Taxonomy" id="51953"/>
    <lineage>
        <taxon>Eukaryota</taxon>
        <taxon>Viridiplantae</taxon>
        <taxon>Streptophyta</taxon>
        <taxon>Embryophyta</taxon>
        <taxon>Tracheophyta</taxon>
        <taxon>Spermatophyta</taxon>
        <taxon>Magnoliopsida</taxon>
        <taxon>Liliopsida</taxon>
        <taxon>Arecaceae</taxon>
        <taxon>Arecoideae</taxon>
        <taxon>Cocoseae</taxon>
        <taxon>Elaeidinae</taxon>
        <taxon>Elaeis</taxon>
    </lineage>
</organism>
<protein>
    <submittedName>
        <fullName evidence="9">Aspartic proteinase-like protein 2</fullName>
    </submittedName>
</protein>
<evidence type="ECO:0000256" key="2">
    <source>
        <dbReference type="ARBA" id="ARBA00022670"/>
    </source>
</evidence>
<dbReference type="FunFam" id="2.40.70.10:FF:000020">
    <property type="entry name" value="Aspartic proteinase-like protein 2"/>
    <property type="match status" value="1"/>
</dbReference>
<proteinExistence type="inferred from homology"/>
<dbReference type="GO" id="GO:0006508">
    <property type="term" value="P:proteolysis"/>
    <property type="evidence" value="ECO:0007669"/>
    <property type="project" value="UniProtKB-KW"/>
</dbReference>
<keyword evidence="5" id="KW-0325">Glycoprotein</keyword>
<sequence>MNPLQVIVPLVAAAVIVAHLAVFSAAAMAGGRFPTKLTLERAVPVRGVGLEHLKARDRARHGRMLAGSSSSSSAKVSGVVEFPVEGSWNPLTVGLYYTRVNLGNPAKEFYVQIDTGSDVLWVTCSPCTGCPTSSGLNIQLELFNPANSSTASKITCSDDVCKSAIQAGEAVCSNSSSQNSVCSYSLQYGDGSSTSGYYVSDKLYFDTTTGENQTANSSATIVFGCSNSVSGDLTKSDRAVDGIFGFGQQDLSVISQLSSQGVAPKVFSHCLKGSDSGGGILVLGEIVEPGIVYTPLVQSQIHYNVNLESIAVNGQTVPINSSVFTTSSTQGTIVDSGTTLAYLADEAYDPFVNAIVASLSSSVQSLVTRGNQCFVTSSSVNESFPSVTLNFTGGASMSLNPEDYLLQQGSVDNDIIWCMGWQKNQGQGITILGDIVLKDKIFVYDLANQRIGWVNYDCSLAVNVTTSVKNTYVNSRQMDVSGSSPAAFWKQQPADIAVFVVYIFILAILHR</sequence>
<evidence type="ECO:0000259" key="7">
    <source>
        <dbReference type="PROSITE" id="PS51767"/>
    </source>
</evidence>
<dbReference type="Pfam" id="PF14541">
    <property type="entry name" value="TAXi_C"/>
    <property type="match status" value="1"/>
</dbReference>
<dbReference type="InterPro" id="IPR032799">
    <property type="entry name" value="TAXi_C"/>
</dbReference>
<feature type="domain" description="Peptidase A1" evidence="7">
    <location>
        <begin position="96"/>
        <end position="454"/>
    </location>
</feature>
<feature type="active site" evidence="6">
    <location>
        <position position="335"/>
    </location>
</feature>
<dbReference type="GeneID" id="105053698"/>
<dbReference type="InterPro" id="IPR033121">
    <property type="entry name" value="PEPTIDASE_A1"/>
</dbReference>
<dbReference type="InParanoid" id="A0A6I9S4H8"/>
<dbReference type="SUPFAM" id="SSF50630">
    <property type="entry name" value="Acid proteases"/>
    <property type="match status" value="1"/>
</dbReference>
<dbReference type="FunFam" id="2.40.70.10:FF:000018">
    <property type="entry name" value="Aspartic proteinase-like protein 2"/>
    <property type="match status" value="1"/>
</dbReference>
<keyword evidence="3" id="KW-0064">Aspartyl protease</keyword>
<keyword evidence="8" id="KW-1185">Reference proteome</keyword>
<comment type="similarity">
    <text evidence="1">Belongs to the peptidase A1 family.</text>
</comment>
<evidence type="ECO:0000313" key="9">
    <source>
        <dbReference type="RefSeq" id="XP_010933258.1"/>
    </source>
</evidence>
<feature type="active site" evidence="6">
    <location>
        <position position="114"/>
    </location>
</feature>
<dbReference type="InterPro" id="IPR034161">
    <property type="entry name" value="Pepsin-like_plant"/>
</dbReference>
<dbReference type="PANTHER" id="PTHR13683">
    <property type="entry name" value="ASPARTYL PROTEASES"/>
    <property type="match status" value="1"/>
</dbReference>
<dbReference type="Proteomes" id="UP000504607">
    <property type="component" value="Chromosome 1"/>
</dbReference>
<gene>
    <name evidence="9" type="primary">LOC105053698</name>
</gene>
<keyword evidence="4" id="KW-0378">Hydrolase</keyword>
<dbReference type="PROSITE" id="PS51767">
    <property type="entry name" value="PEPTIDASE_A1"/>
    <property type="match status" value="1"/>
</dbReference>
<dbReference type="Gene3D" id="2.40.70.10">
    <property type="entry name" value="Acid Proteases"/>
    <property type="match status" value="2"/>
</dbReference>
<dbReference type="Pfam" id="PF14543">
    <property type="entry name" value="TAXi_N"/>
    <property type="match status" value="1"/>
</dbReference>
<dbReference type="OrthoDB" id="2747330at2759"/>
<dbReference type="GO" id="GO:0004190">
    <property type="term" value="F:aspartic-type endopeptidase activity"/>
    <property type="evidence" value="ECO:0007669"/>
    <property type="project" value="UniProtKB-KW"/>
</dbReference>
<dbReference type="AlphaFoldDB" id="A0A6I9S4H8"/>
<dbReference type="CDD" id="cd05476">
    <property type="entry name" value="pepsin_A_like_plant"/>
    <property type="match status" value="1"/>
</dbReference>
<evidence type="ECO:0000256" key="5">
    <source>
        <dbReference type="ARBA" id="ARBA00023180"/>
    </source>
</evidence>
<dbReference type="FunCoup" id="A0A6I9S4H8">
    <property type="interactions" value="463"/>
</dbReference>
<dbReference type="PRINTS" id="PR00792">
    <property type="entry name" value="PEPSIN"/>
</dbReference>
<dbReference type="RefSeq" id="XP_010933258.1">
    <property type="nucleotide sequence ID" value="XM_010934956.3"/>
</dbReference>
<evidence type="ECO:0000256" key="6">
    <source>
        <dbReference type="PIRSR" id="PIRSR601461-1"/>
    </source>
</evidence>
<evidence type="ECO:0000313" key="8">
    <source>
        <dbReference type="Proteomes" id="UP000504607"/>
    </source>
</evidence>
<dbReference type="InterPro" id="IPR001461">
    <property type="entry name" value="Aspartic_peptidase_A1"/>
</dbReference>
<name>A0A6I9S4H8_ELAGV</name>
<evidence type="ECO:0000256" key="1">
    <source>
        <dbReference type="ARBA" id="ARBA00007447"/>
    </source>
</evidence>
<reference evidence="9" key="1">
    <citation type="submission" date="2025-08" db="UniProtKB">
        <authorList>
            <consortium name="RefSeq"/>
        </authorList>
    </citation>
    <scope>IDENTIFICATION</scope>
</reference>
<dbReference type="KEGG" id="egu:105053698"/>
<evidence type="ECO:0000256" key="3">
    <source>
        <dbReference type="ARBA" id="ARBA00022750"/>
    </source>
</evidence>
<accession>A0A6I9S4H8</accession>
<dbReference type="PANTHER" id="PTHR13683:SF875">
    <property type="entry name" value="EUKARYOTIC ASPARTYL PROTEASE FAMILY PROTEIN"/>
    <property type="match status" value="1"/>
</dbReference>
<dbReference type="InterPro" id="IPR032861">
    <property type="entry name" value="TAXi_N"/>
</dbReference>
<dbReference type="InterPro" id="IPR021109">
    <property type="entry name" value="Peptidase_aspartic_dom_sf"/>
</dbReference>
<keyword evidence="2" id="KW-0645">Protease</keyword>